<name>A0A2W5FQU9_9BACT</name>
<proteinExistence type="predicted"/>
<dbReference type="AlphaFoldDB" id="A0A2W5FQU9"/>
<reference evidence="1 2" key="1">
    <citation type="submission" date="2017-08" db="EMBL/GenBank/DDBJ databases">
        <title>Infants hospitalized years apart are colonized by the same room-sourced microbial strains.</title>
        <authorList>
            <person name="Brooks B."/>
            <person name="Olm M.R."/>
            <person name="Firek B.A."/>
            <person name="Baker R."/>
            <person name="Thomas B.C."/>
            <person name="Morowitz M.J."/>
            <person name="Banfield J.F."/>
        </authorList>
    </citation>
    <scope>NUCLEOTIDE SEQUENCE [LARGE SCALE GENOMIC DNA]</scope>
    <source>
        <strain evidence="1">S2_006_000_R2_64</strain>
    </source>
</reference>
<dbReference type="Proteomes" id="UP000249739">
    <property type="component" value="Unassembled WGS sequence"/>
</dbReference>
<accession>A0A2W5FQU9</accession>
<gene>
    <name evidence="1" type="ORF">DI586_04540</name>
</gene>
<evidence type="ECO:0000313" key="1">
    <source>
        <dbReference type="EMBL" id="PZP56207.1"/>
    </source>
</evidence>
<sequence length="125" mass="14273">MNPDEQQYTLTDQSRRQCANKVDIAGESYKSCINWAPQLRGDYEQYCQCYANSFAKTFAKNPTDSVRGREIMMTRALTGCNNGNELAEKRARQNLINRLKEQGIYETLFPGAKLDLQAEPRSNPN</sequence>
<organism evidence="1 2">
    <name type="scientific">Micavibrio aeruginosavorus</name>
    <dbReference type="NCBI Taxonomy" id="349221"/>
    <lineage>
        <taxon>Bacteria</taxon>
        <taxon>Pseudomonadati</taxon>
        <taxon>Bdellovibrionota</taxon>
        <taxon>Bdellovibrionia</taxon>
        <taxon>Bdellovibrionales</taxon>
        <taxon>Pseudobdellovibrionaceae</taxon>
        <taxon>Micavibrio</taxon>
    </lineage>
</organism>
<protein>
    <submittedName>
        <fullName evidence="1">Uncharacterized protein</fullName>
    </submittedName>
</protein>
<evidence type="ECO:0000313" key="2">
    <source>
        <dbReference type="Proteomes" id="UP000249739"/>
    </source>
</evidence>
<comment type="caution">
    <text evidence="1">The sequence shown here is derived from an EMBL/GenBank/DDBJ whole genome shotgun (WGS) entry which is preliminary data.</text>
</comment>
<dbReference type="EMBL" id="QFOT01000034">
    <property type="protein sequence ID" value="PZP56207.1"/>
    <property type="molecule type" value="Genomic_DNA"/>
</dbReference>